<organism evidence="7 8">
    <name type="scientific">Melghiribacillus thermohalophilus</name>
    <dbReference type="NCBI Taxonomy" id="1324956"/>
    <lineage>
        <taxon>Bacteria</taxon>
        <taxon>Bacillati</taxon>
        <taxon>Bacillota</taxon>
        <taxon>Bacilli</taxon>
        <taxon>Bacillales</taxon>
        <taxon>Bacillaceae</taxon>
        <taxon>Melghiribacillus</taxon>
    </lineage>
</organism>
<evidence type="ECO:0000259" key="6">
    <source>
        <dbReference type="Pfam" id="PF14833"/>
    </source>
</evidence>
<dbReference type="InterPro" id="IPR006115">
    <property type="entry name" value="6PGDH_NADP-bd"/>
</dbReference>
<dbReference type="InterPro" id="IPR008927">
    <property type="entry name" value="6-PGluconate_DH-like_C_sf"/>
</dbReference>
<dbReference type="InterPro" id="IPR015815">
    <property type="entry name" value="HIBADH-related"/>
</dbReference>
<dbReference type="Pfam" id="PF14833">
    <property type="entry name" value="NAD_binding_11"/>
    <property type="match status" value="1"/>
</dbReference>
<dbReference type="GO" id="GO:0051287">
    <property type="term" value="F:NAD binding"/>
    <property type="evidence" value="ECO:0007669"/>
    <property type="project" value="InterPro"/>
</dbReference>
<dbReference type="GO" id="GO:0050661">
    <property type="term" value="F:NADP binding"/>
    <property type="evidence" value="ECO:0007669"/>
    <property type="project" value="InterPro"/>
</dbReference>
<dbReference type="Pfam" id="PF03446">
    <property type="entry name" value="NAD_binding_2"/>
    <property type="match status" value="1"/>
</dbReference>
<feature type="active site" evidence="4">
    <location>
        <position position="172"/>
    </location>
</feature>
<gene>
    <name evidence="7" type="ORF">EDD68_102192</name>
</gene>
<dbReference type="InterPro" id="IPR036291">
    <property type="entry name" value="NAD(P)-bd_dom_sf"/>
</dbReference>
<keyword evidence="2" id="KW-0560">Oxidoreductase</keyword>
<evidence type="ECO:0000313" key="7">
    <source>
        <dbReference type="EMBL" id="TCT26490.1"/>
    </source>
</evidence>
<feature type="domain" description="3-hydroxyisobutyrate dehydrogenase-like NAD-binding" evidence="6">
    <location>
        <begin position="166"/>
        <end position="286"/>
    </location>
</feature>
<dbReference type="PIRSF" id="PIRSF000103">
    <property type="entry name" value="HIBADH"/>
    <property type="match status" value="1"/>
</dbReference>
<keyword evidence="3" id="KW-0520">NAD</keyword>
<evidence type="ECO:0000256" key="1">
    <source>
        <dbReference type="ARBA" id="ARBA00009080"/>
    </source>
</evidence>
<evidence type="ECO:0000256" key="4">
    <source>
        <dbReference type="PIRSR" id="PIRSR000103-1"/>
    </source>
</evidence>
<evidence type="ECO:0000256" key="3">
    <source>
        <dbReference type="ARBA" id="ARBA00023027"/>
    </source>
</evidence>
<dbReference type="PANTHER" id="PTHR43060">
    <property type="entry name" value="3-HYDROXYISOBUTYRATE DEHYDROGENASE-LIKE 1, MITOCHONDRIAL-RELATED"/>
    <property type="match status" value="1"/>
</dbReference>
<reference evidence="7 8" key="1">
    <citation type="submission" date="2019-03" db="EMBL/GenBank/DDBJ databases">
        <title>Genomic Encyclopedia of Type Strains, Phase IV (KMG-IV): sequencing the most valuable type-strain genomes for metagenomic binning, comparative biology and taxonomic classification.</title>
        <authorList>
            <person name="Goeker M."/>
        </authorList>
    </citation>
    <scope>NUCLEOTIDE SEQUENCE [LARGE SCALE GENOMIC DNA]</scope>
    <source>
        <strain evidence="7 8">DSM 25894</strain>
    </source>
</reference>
<accession>A0A4R3NDD6</accession>
<dbReference type="Gene3D" id="3.40.50.720">
    <property type="entry name" value="NAD(P)-binding Rossmann-like Domain"/>
    <property type="match status" value="1"/>
</dbReference>
<feature type="domain" description="6-phosphogluconate dehydrogenase NADP-binding" evidence="5">
    <location>
        <begin position="4"/>
        <end position="163"/>
    </location>
</feature>
<sequence>MKHVGVIGCGAMGRGMVKNLSRHGYSVHVYDVQEKALNEAEQLGGIPEKDVPSIARQAEVLILSLPTTELVENALTREKDGAFHYLKEGSYVLDMSTTDVMATKKLHKQAQEKGIFFFDCPVSGGPEGADSGNLTIMAGGNPDHFNAIKPVLHAMGKEIDYLGDAGAGQTTKLCCNLVVAGIVLLLSESLLTGTKSGVPAQKIADIMQKGSAQNRVLSIFGPNILKGSHDEVKFLLKHMTKDIQLYMNLAKEHKIPAFLGSTIQLLYDIANHQGKGGLDTSGVSQVLEDLASCKIDQ</sequence>
<dbReference type="Gene3D" id="1.10.1040.10">
    <property type="entry name" value="N-(1-d-carboxylethyl)-l-norvaline Dehydrogenase, domain 2"/>
    <property type="match status" value="1"/>
</dbReference>
<dbReference type="Proteomes" id="UP000294650">
    <property type="component" value="Unassembled WGS sequence"/>
</dbReference>
<dbReference type="PANTHER" id="PTHR43060:SF15">
    <property type="entry name" value="3-HYDROXYISOBUTYRATE DEHYDROGENASE-LIKE 1, MITOCHONDRIAL-RELATED"/>
    <property type="match status" value="1"/>
</dbReference>
<dbReference type="RefSeq" id="WP_132370844.1">
    <property type="nucleotide sequence ID" value="NZ_SMAN01000002.1"/>
</dbReference>
<proteinExistence type="inferred from homology"/>
<protein>
    <submittedName>
        <fullName evidence="7">3-hydroxyisobutyrate dehydrogenase</fullName>
    </submittedName>
</protein>
<dbReference type="InterPro" id="IPR013328">
    <property type="entry name" value="6PGD_dom2"/>
</dbReference>
<name>A0A4R3NDD6_9BACI</name>
<dbReference type="GO" id="GO:0016491">
    <property type="term" value="F:oxidoreductase activity"/>
    <property type="evidence" value="ECO:0007669"/>
    <property type="project" value="UniProtKB-KW"/>
</dbReference>
<evidence type="ECO:0000256" key="2">
    <source>
        <dbReference type="ARBA" id="ARBA00023002"/>
    </source>
</evidence>
<keyword evidence="8" id="KW-1185">Reference proteome</keyword>
<comment type="caution">
    <text evidence="7">The sequence shown here is derived from an EMBL/GenBank/DDBJ whole genome shotgun (WGS) entry which is preliminary data.</text>
</comment>
<evidence type="ECO:0000313" key="8">
    <source>
        <dbReference type="Proteomes" id="UP000294650"/>
    </source>
</evidence>
<dbReference type="OrthoDB" id="9786703at2"/>
<dbReference type="InterPro" id="IPR029154">
    <property type="entry name" value="HIBADH-like_NADP-bd"/>
</dbReference>
<dbReference type="SUPFAM" id="SSF51735">
    <property type="entry name" value="NAD(P)-binding Rossmann-fold domains"/>
    <property type="match status" value="1"/>
</dbReference>
<evidence type="ECO:0000259" key="5">
    <source>
        <dbReference type="Pfam" id="PF03446"/>
    </source>
</evidence>
<dbReference type="AlphaFoldDB" id="A0A4R3NDD6"/>
<comment type="similarity">
    <text evidence="1">Belongs to the HIBADH-related family.</text>
</comment>
<dbReference type="EMBL" id="SMAN01000002">
    <property type="protein sequence ID" value="TCT26490.1"/>
    <property type="molecule type" value="Genomic_DNA"/>
</dbReference>
<dbReference type="SUPFAM" id="SSF48179">
    <property type="entry name" value="6-phosphogluconate dehydrogenase C-terminal domain-like"/>
    <property type="match status" value="1"/>
</dbReference>